<dbReference type="EMBL" id="VDFR01000097">
    <property type="protein sequence ID" value="TNC42308.1"/>
    <property type="molecule type" value="Genomic_DNA"/>
</dbReference>
<evidence type="ECO:0000313" key="2">
    <source>
        <dbReference type="EMBL" id="TNC46751.1"/>
    </source>
</evidence>
<organism evidence="2 3">
    <name type="scientific">Mumia zhuanghuii</name>
    <dbReference type="NCBI Taxonomy" id="2585211"/>
    <lineage>
        <taxon>Bacteria</taxon>
        <taxon>Bacillati</taxon>
        <taxon>Actinomycetota</taxon>
        <taxon>Actinomycetes</taxon>
        <taxon>Propionibacteriales</taxon>
        <taxon>Nocardioidaceae</taxon>
        <taxon>Mumia</taxon>
    </lineage>
</organism>
<dbReference type="EMBL" id="VDFR01000052">
    <property type="protein sequence ID" value="TNC46751.1"/>
    <property type="molecule type" value="Genomic_DNA"/>
</dbReference>
<comment type="caution">
    <text evidence="2">The sequence shown here is derived from an EMBL/GenBank/DDBJ whole genome shotgun (WGS) entry which is preliminary data.</text>
</comment>
<protein>
    <submittedName>
        <fullName evidence="2">Uncharacterized protein</fullName>
    </submittedName>
</protein>
<dbReference type="RefSeq" id="WP_139105901.1">
    <property type="nucleotide sequence ID" value="NZ_VDFR01000052.1"/>
</dbReference>
<evidence type="ECO:0000313" key="1">
    <source>
        <dbReference type="EMBL" id="TNC42308.1"/>
    </source>
</evidence>
<dbReference type="Proteomes" id="UP000306740">
    <property type="component" value="Unassembled WGS sequence"/>
</dbReference>
<proteinExistence type="predicted"/>
<reference evidence="2 3" key="1">
    <citation type="submission" date="2019-05" db="EMBL/GenBank/DDBJ databases">
        <title>Mumia sp. nov., isolated from the intestinal contents of plateau pika (Ochotona curzoniae) in the Qinghai-Tibet plateau of China.</title>
        <authorList>
            <person name="Tian Z."/>
        </authorList>
    </citation>
    <scope>NUCLEOTIDE SEQUENCE [LARGE SCALE GENOMIC DNA]</scope>
    <source>
        <strain evidence="3">527</strain>
        <strain evidence="2">Z527</strain>
    </source>
</reference>
<gene>
    <name evidence="2" type="ORF">FHE65_11895</name>
    <name evidence="1" type="ORF">FHE65_21425</name>
</gene>
<dbReference type="AlphaFoldDB" id="A0A5C4MN49"/>
<sequence>MPDQLETDEDVAAWNAGAAAHDMLNRRVAWLRALVRRLAAANPALVSRLVLARLLEISHLGQALAAERTRAGVALAAERFRPPSTVDAVAPTGPRAPPHGWSVVVAWADQLSPRS</sequence>
<evidence type="ECO:0000313" key="3">
    <source>
        <dbReference type="Proteomes" id="UP000306740"/>
    </source>
</evidence>
<name>A0A5C4MN49_9ACTN</name>
<accession>A0A5C4MN49</accession>